<evidence type="ECO:0000313" key="2">
    <source>
        <dbReference type="Proteomes" id="UP001172673"/>
    </source>
</evidence>
<dbReference type="PANTHER" id="PTHR42085:SF1">
    <property type="entry name" value="F-BOX DOMAIN-CONTAINING PROTEIN"/>
    <property type="match status" value="1"/>
</dbReference>
<name>A0AA38WZP6_9EURO</name>
<dbReference type="AlphaFoldDB" id="A0AA38WZP6"/>
<keyword evidence="2" id="KW-1185">Reference proteome</keyword>
<reference evidence="1" key="1">
    <citation type="submission" date="2022-10" db="EMBL/GenBank/DDBJ databases">
        <title>Culturing micro-colonial fungi from biological soil crusts in the Mojave desert and describing Neophaeococcomyces mojavensis, and introducing the new genera and species Taxawa tesnikishii.</title>
        <authorList>
            <person name="Kurbessoian T."/>
            <person name="Stajich J.E."/>
        </authorList>
    </citation>
    <scope>NUCLEOTIDE SEQUENCE</scope>
    <source>
        <strain evidence="1">TK_41</strain>
    </source>
</reference>
<comment type="caution">
    <text evidence="1">The sequence shown here is derived from an EMBL/GenBank/DDBJ whole genome shotgun (WGS) entry which is preliminary data.</text>
</comment>
<dbReference type="Proteomes" id="UP001172673">
    <property type="component" value="Unassembled WGS sequence"/>
</dbReference>
<gene>
    <name evidence="1" type="ORF">H2200_011628</name>
</gene>
<organism evidence="1 2">
    <name type="scientific">Cladophialophora chaetospira</name>
    <dbReference type="NCBI Taxonomy" id="386627"/>
    <lineage>
        <taxon>Eukaryota</taxon>
        <taxon>Fungi</taxon>
        <taxon>Dikarya</taxon>
        <taxon>Ascomycota</taxon>
        <taxon>Pezizomycotina</taxon>
        <taxon>Eurotiomycetes</taxon>
        <taxon>Chaetothyriomycetidae</taxon>
        <taxon>Chaetothyriales</taxon>
        <taxon>Herpotrichiellaceae</taxon>
        <taxon>Cladophialophora</taxon>
    </lineage>
</organism>
<dbReference type="PANTHER" id="PTHR42085">
    <property type="entry name" value="F-BOX DOMAIN-CONTAINING PROTEIN"/>
    <property type="match status" value="1"/>
</dbReference>
<proteinExistence type="predicted"/>
<sequence>MAAQPFPFLSLPTEVRIQIYGYFLTFPASKSGGSKETAQERTEIVNTRYSLQRVCRQINTEWSPLFYATTTVVATGVLRKDDSQREQTQKAGFTPQRFEILFCTNYRRHITETVKWISYDASTDSSSGKNTAITKVHYLYSALSRNIDSFKCLEKITFLSKLTFLESVPLDAVHQTTQGTKLQKVWEEAMGYDAVGPWKEIRVPCELSGKRDGLSDWIGVRRMHFGECPNCVSGKNHIDEVQMIFRKPGSPQLEDTEGWVESRGI</sequence>
<dbReference type="InterPro" id="IPR038883">
    <property type="entry name" value="AN11006-like"/>
</dbReference>
<accession>A0AA38WZP6</accession>
<dbReference type="EMBL" id="JAPDRK010000020">
    <property type="protein sequence ID" value="KAJ9604105.1"/>
    <property type="molecule type" value="Genomic_DNA"/>
</dbReference>
<evidence type="ECO:0008006" key="3">
    <source>
        <dbReference type="Google" id="ProtNLM"/>
    </source>
</evidence>
<protein>
    <recommendedName>
        <fullName evidence="3">F-box domain-containing protein</fullName>
    </recommendedName>
</protein>
<evidence type="ECO:0000313" key="1">
    <source>
        <dbReference type="EMBL" id="KAJ9604105.1"/>
    </source>
</evidence>